<feature type="compositionally biased region" description="Basic and acidic residues" evidence="1">
    <location>
        <begin position="1"/>
        <end position="10"/>
    </location>
</feature>
<name>A0A1G7ZX92_9MICO</name>
<keyword evidence="4" id="KW-1185">Reference proteome</keyword>
<reference evidence="3 4" key="1">
    <citation type="submission" date="2016-10" db="EMBL/GenBank/DDBJ databases">
        <authorList>
            <person name="de Groot N.N."/>
        </authorList>
    </citation>
    <scope>NUCLEOTIDE SEQUENCE [LARGE SCALE GENOMIC DNA]</scope>
    <source>
        <strain evidence="3 4">DSM 23142</strain>
    </source>
</reference>
<feature type="transmembrane region" description="Helical" evidence="2">
    <location>
        <begin position="124"/>
        <end position="145"/>
    </location>
</feature>
<organism evidence="3 4">
    <name type="scientific">Microbacterium pygmaeum</name>
    <dbReference type="NCBI Taxonomy" id="370764"/>
    <lineage>
        <taxon>Bacteria</taxon>
        <taxon>Bacillati</taxon>
        <taxon>Actinomycetota</taxon>
        <taxon>Actinomycetes</taxon>
        <taxon>Micrococcales</taxon>
        <taxon>Microbacteriaceae</taxon>
        <taxon>Microbacterium</taxon>
    </lineage>
</organism>
<dbReference type="AlphaFoldDB" id="A0A1G7ZX92"/>
<protein>
    <submittedName>
        <fullName evidence="3">Uncharacterized protein</fullName>
    </submittedName>
</protein>
<evidence type="ECO:0000313" key="3">
    <source>
        <dbReference type="EMBL" id="SDH13308.1"/>
    </source>
</evidence>
<sequence>MVLREVDRGLPRLLRGDNGGMDAPALTPERRRELDDLRARAYGPRADIHSDEHALARLHELEDLARTDLLPASTSLAPAPNPGLDPAAAEAPVIEPASSETPPAQPDAAVRSAPVRPWWRRIPLWAVVGVGAIVLAVAFVIATVLPPNADASLRVVANVTADDVEPRQMLGWFNVDIDTVRRHEEFHGVKIWSAGASDGSRCLMFSVQDWADGRCVPVGLDPVVDMMIYPGMPGLDGLDLPVGSVVRLALHGDVVDVSIAEAQSGTARRH</sequence>
<gene>
    <name evidence="3" type="ORF">SAMN04489810_2199</name>
</gene>
<feature type="region of interest" description="Disordered" evidence="1">
    <location>
        <begin position="1"/>
        <end position="27"/>
    </location>
</feature>
<keyword evidence="2" id="KW-1133">Transmembrane helix</keyword>
<dbReference type="STRING" id="370764.SAMN04489810_2199"/>
<evidence type="ECO:0000256" key="1">
    <source>
        <dbReference type="SAM" id="MobiDB-lite"/>
    </source>
</evidence>
<proteinExistence type="predicted"/>
<keyword evidence="2" id="KW-0472">Membrane</keyword>
<evidence type="ECO:0000313" key="4">
    <source>
        <dbReference type="Proteomes" id="UP000199009"/>
    </source>
</evidence>
<keyword evidence="2" id="KW-0812">Transmembrane</keyword>
<dbReference type="Proteomes" id="UP000199009">
    <property type="component" value="Chromosome I"/>
</dbReference>
<dbReference type="EMBL" id="LT629692">
    <property type="protein sequence ID" value="SDH13308.1"/>
    <property type="molecule type" value="Genomic_DNA"/>
</dbReference>
<accession>A0A1G7ZX92</accession>
<evidence type="ECO:0000256" key="2">
    <source>
        <dbReference type="SAM" id="Phobius"/>
    </source>
</evidence>